<name>A0AA39FSM0_MICHY</name>
<dbReference type="Proteomes" id="UP001168972">
    <property type="component" value="Unassembled WGS sequence"/>
</dbReference>
<evidence type="ECO:0000313" key="2">
    <source>
        <dbReference type="Proteomes" id="UP001168972"/>
    </source>
</evidence>
<dbReference type="AlphaFoldDB" id="A0AA39FSM0"/>
<evidence type="ECO:0000313" key="1">
    <source>
        <dbReference type="EMBL" id="KAK0175095.1"/>
    </source>
</evidence>
<organism evidence="1 2">
    <name type="scientific">Microctonus hyperodae</name>
    <name type="common">Parasitoid wasp</name>
    <dbReference type="NCBI Taxonomy" id="165561"/>
    <lineage>
        <taxon>Eukaryota</taxon>
        <taxon>Metazoa</taxon>
        <taxon>Ecdysozoa</taxon>
        <taxon>Arthropoda</taxon>
        <taxon>Hexapoda</taxon>
        <taxon>Insecta</taxon>
        <taxon>Pterygota</taxon>
        <taxon>Neoptera</taxon>
        <taxon>Endopterygota</taxon>
        <taxon>Hymenoptera</taxon>
        <taxon>Apocrita</taxon>
        <taxon>Ichneumonoidea</taxon>
        <taxon>Braconidae</taxon>
        <taxon>Euphorinae</taxon>
        <taxon>Microctonus</taxon>
    </lineage>
</organism>
<dbReference type="SUPFAM" id="SSF53756">
    <property type="entry name" value="UDP-Glycosyltransferase/glycogen phosphorylase"/>
    <property type="match status" value="1"/>
</dbReference>
<keyword evidence="2" id="KW-1185">Reference proteome</keyword>
<dbReference type="EMBL" id="JAQQBR010000005">
    <property type="protein sequence ID" value="KAK0175095.1"/>
    <property type="molecule type" value="Genomic_DNA"/>
</dbReference>
<protein>
    <submittedName>
        <fullName evidence="1">Uncharacterized protein</fullName>
    </submittedName>
</protein>
<gene>
    <name evidence="1" type="ORF">PV327_008875</name>
</gene>
<sequence>MKNFVILSMLLVIIFVLPLESYRILGIFPLQSRSHQMLFDGIAKGLARKGHQIDVVTVYPMKKSIPNYKVVVDLQNITESLVNKWNVKFASELGNDTIPVITIPLGNGLCEYLGLPEMQNIIKNPPKNPPYDLVIVESFGANCFIGLGHVLKVPVVMASSMIDLPLLSKALGQPDNIAFFPAFLTSYSHPMTFLQRNIYKFHKIVVQLFIESCAEIS</sequence>
<comment type="caution">
    <text evidence="1">The sequence shown here is derived from an EMBL/GenBank/DDBJ whole genome shotgun (WGS) entry which is preliminary data.</text>
</comment>
<accession>A0AA39FSM0</accession>
<proteinExistence type="predicted"/>
<reference evidence="1" key="1">
    <citation type="journal article" date="2023" name="bioRxiv">
        <title>Scaffold-level genome assemblies of two parasitoid biocontrol wasps reveal the parthenogenesis mechanism and an associated novel virus.</title>
        <authorList>
            <person name="Inwood S."/>
            <person name="Skelly J."/>
            <person name="Guhlin J."/>
            <person name="Harrop T."/>
            <person name="Goldson S."/>
            <person name="Dearden P."/>
        </authorList>
    </citation>
    <scope>NUCLEOTIDE SEQUENCE</scope>
    <source>
        <strain evidence="1">Lincoln</strain>
        <tissue evidence="1">Whole body</tissue>
    </source>
</reference>
<reference evidence="1" key="2">
    <citation type="submission" date="2023-03" db="EMBL/GenBank/DDBJ databases">
        <authorList>
            <person name="Inwood S.N."/>
            <person name="Skelly J.G."/>
            <person name="Guhlin J."/>
            <person name="Harrop T.W.R."/>
            <person name="Goldson S.G."/>
            <person name="Dearden P.K."/>
        </authorList>
    </citation>
    <scope>NUCLEOTIDE SEQUENCE</scope>
    <source>
        <strain evidence="1">Lincoln</strain>
        <tissue evidence="1">Whole body</tissue>
    </source>
</reference>